<organism evidence="1 2">
    <name type="scientific">Aquitalea palustris</name>
    <dbReference type="NCBI Taxonomy" id="2480983"/>
    <lineage>
        <taxon>Bacteria</taxon>
        <taxon>Pseudomonadati</taxon>
        <taxon>Pseudomonadota</taxon>
        <taxon>Betaproteobacteria</taxon>
        <taxon>Neisseriales</taxon>
        <taxon>Chromobacteriaceae</taxon>
        <taxon>Aquitalea</taxon>
    </lineage>
</organism>
<comment type="caution">
    <text evidence="1">The sequence shown here is derived from an EMBL/GenBank/DDBJ whole genome shotgun (WGS) entry which is preliminary data.</text>
</comment>
<proteinExistence type="predicted"/>
<dbReference type="EMBL" id="RFAR01000007">
    <property type="protein sequence ID" value="RMD01349.1"/>
    <property type="molecule type" value="Genomic_DNA"/>
</dbReference>
<keyword evidence="2" id="KW-1185">Reference proteome</keyword>
<name>A0A454JMQ4_9NEIS</name>
<sequence length="61" mass="6535">MNKQGCMVVMISGGAIGLRAADNGAPTRQCKQYGKQAWRPWPECECAAALHPAVLRKPVAP</sequence>
<reference evidence="1 2" key="1">
    <citation type="submission" date="2018-10" db="EMBL/GenBank/DDBJ databases">
        <title>Draft genome sequence of Aquitalea MWU14-2217 isolated from a wild cranberry bog in Provincetown, Massachusetts.</title>
        <authorList>
            <person name="Ebadzadsahrai G."/>
            <person name="Soby S."/>
        </authorList>
    </citation>
    <scope>NUCLEOTIDE SEQUENCE [LARGE SCALE GENOMIC DNA]</scope>
    <source>
        <strain evidence="1 2">MWU14-2217</strain>
    </source>
</reference>
<dbReference type="AlphaFoldDB" id="A0A454JMQ4"/>
<gene>
    <name evidence="1" type="ORF">EAY64_02470</name>
</gene>
<evidence type="ECO:0000313" key="1">
    <source>
        <dbReference type="EMBL" id="RMD01349.1"/>
    </source>
</evidence>
<evidence type="ECO:0000313" key="2">
    <source>
        <dbReference type="Proteomes" id="UP000274139"/>
    </source>
</evidence>
<accession>A0A454JMQ4</accession>
<dbReference type="Proteomes" id="UP000274139">
    <property type="component" value="Unassembled WGS sequence"/>
</dbReference>
<protein>
    <submittedName>
        <fullName evidence="1">Uncharacterized protein</fullName>
    </submittedName>
</protein>